<protein>
    <submittedName>
        <fullName evidence="3">Uncharacterized conserved protein, circularly permuted ATPgrasp superfamily</fullName>
    </submittedName>
</protein>
<dbReference type="OrthoDB" id="9804079at2"/>
<reference evidence="4" key="1">
    <citation type="submission" date="2016-10" db="EMBL/GenBank/DDBJ databases">
        <authorList>
            <person name="Varghese N."/>
            <person name="Submissions S."/>
        </authorList>
    </citation>
    <scope>NUCLEOTIDE SEQUENCE [LARGE SCALE GENOMIC DNA]</scope>
    <source>
        <strain evidence="4">LMG 22563</strain>
    </source>
</reference>
<dbReference type="STRING" id="289370.SAMN05216602_1831"/>
<dbReference type="Gene3D" id="3.30.1490.270">
    <property type="match status" value="1"/>
</dbReference>
<dbReference type="Proteomes" id="UP000183018">
    <property type="component" value="Unassembled WGS sequence"/>
</dbReference>
<dbReference type="Pfam" id="PF04168">
    <property type="entry name" value="Alpha-E"/>
    <property type="match status" value="1"/>
</dbReference>
<dbReference type="PANTHER" id="PTHR34595:SF2">
    <property type="entry name" value="BLR2978 PROTEIN"/>
    <property type="match status" value="1"/>
</dbReference>
<dbReference type="EMBL" id="FORC01000002">
    <property type="protein sequence ID" value="SFI59290.1"/>
    <property type="molecule type" value="Genomic_DNA"/>
</dbReference>
<accession>A0A1I3JGQ6</accession>
<keyword evidence="4" id="KW-1185">Reference proteome</keyword>
<dbReference type="RefSeq" id="WP_074882529.1">
    <property type="nucleotide sequence ID" value="NZ_FORC01000002.1"/>
</dbReference>
<feature type="domain" description="Circularly permuted ATP-grasp type 2" evidence="2">
    <location>
        <begin position="81"/>
        <end position="458"/>
    </location>
</feature>
<proteinExistence type="predicted"/>
<evidence type="ECO:0000259" key="1">
    <source>
        <dbReference type="Pfam" id="PF04168"/>
    </source>
</evidence>
<sequence length="829" mass="90517">MPDLLTGYAPAEAAYDELLDSRGQVRAHWRALLDQLQRSQPAQLQQRQAMVTRQIQANGVTYNVYADPEGTDRPWELDLLPSLIPAAEWQAITAGVAQRAALLDRVLADLYGPQQLLADGLLPPELVFGHDSFLWPCQGVQPAGSTYLHLYAVDLARSADGQWQVAADRTQAPAGAGFALENRQIISRAFPELYRDLGVQHLAGFFRTLQDTLASQAPAAGETPLVVVLTAGRFNESYFEHLYLARQLGYPLVEGSDLTVRDATLYLKTLAGLQRVHAVLRRLDDDFCDPLELRPDSALGVPGLLEVVRQRRVLVANALGCGLLEAPGFAAFLPAISEKLLGEPLLLPGVASAWCAEPQALADVLERLPHWLIRPCSPAQACTATAGGSLDAAQRADLASHLGQQPGAYVAQAPVQLSQAPVWSGDEGVQPRAIGMRVFAVASADGYRVMPGGLTRVATPADTEVVSMQHGGVSKDTWVLGERQAPGEQWQGTRALGAADLVRSDPYLPSRVVENLFWFGRYSERCEDHARLLRIMLARYVDDDDDPQALAAVLQLAQHLGTLPNDQHGTLETRLRETLLGAEWPASLRVNLQRLQWTAGSVRGKLSQANWQALVELQRDMQRLEGREGDLGQLLDGLNRLMISLVALSGFALDDMTRDDGWRFLLIGRCIERLQFLCDSIGGFLRIGASDDPSALDWLLELGNSSITYRTRYMASAQLIPVLDLLLLDERNPHAVLYQLRLLLRALKRLAERFDMPGSADLAQLERRMSAFDLHSLENPLFGDGGTRAVLDGLAGLLDAIGLAAGSVSEQLSLRFFAHVGASQGTQSS</sequence>
<dbReference type="SUPFAM" id="SSF56059">
    <property type="entry name" value="Glutathione synthetase ATP-binding domain-like"/>
    <property type="match status" value="1"/>
</dbReference>
<evidence type="ECO:0000313" key="3">
    <source>
        <dbReference type="EMBL" id="SFI59290.1"/>
    </source>
</evidence>
<evidence type="ECO:0000313" key="4">
    <source>
        <dbReference type="Proteomes" id="UP000183018"/>
    </source>
</evidence>
<dbReference type="InterPro" id="IPR051680">
    <property type="entry name" value="ATP-dep_Glu-Cys_Ligase-2"/>
</dbReference>
<dbReference type="PANTHER" id="PTHR34595">
    <property type="entry name" value="BLR5612 PROTEIN"/>
    <property type="match status" value="1"/>
</dbReference>
<dbReference type="InterPro" id="IPR007296">
    <property type="entry name" value="DUF403"/>
</dbReference>
<dbReference type="AlphaFoldDB" id="A0A1I3JGQ6"/>
<dbReference type="InterPro" id="IPR025841">
    <property type="entry name" value="CP_ATPgrasp_2"/>
</dbReference>
<evidence type="ECO:0000259" key="2">
    <source>
        <dbReference type="Pfam" id="PF14403"/>
    </source>
</evidence>
<organism evidence="3 4">
    <name type="scientific">Phytopseudomonas argentinensis</name>
    <dbReference type="NCBI Taxonomy" id="289370"/>
    <lineage>
        <taxon>Bacteria</taxon>
        <taxon>Pseudomonadati</taxon>
        <taxon>Pseudomonadota</taxon>
        <taxon>Gammaproteobacteria</taxon>
        <taxon>Pseudomonadales</taxon>
        <taxon>Pseudomonadaceae</taxon>
        <taxon>Phytopseudomonas</taxon>
    </lineage>
</organism>
<gene>
    <name evidence="3" type="ORF">SAMN05216602_1831</name>
</gene>
<dbReference type="Pfam" id="PF14403">
    <property type="entry name" value="CP_ATPgrasp_2"/>
    <property type="match status" value="1"/>
</dbReference>
<feature type="domain" description="DUF403" evidence="1">
    <location>
        <begin position="508"/>
        <end position="817"/>
    </location>
</feature>
<dbReference type="Gene3D" id="3.40.50.11290">
    <property type="match status" value="1"/>
</dbReference>
<name>A0A1I3JGQ6_9GAMM</name>